<organism evidence="2 3">
    <name type="scientific">Rhodococcoides corynebacterioides</name>
    <dbReference type="NCBI Taxonomy" id="53972"/>
    <lineage>
        <taxon>Bacteria</taxon>
        <taxon>Bacillati</taxon>
        <taxon>Actinomycetota</taxon>
        <taxon>Actinomycetes</taxon>
        <taxon>Mycobacteriales</taxon>
        <taxon>Nocardiaceae</taxon>
        <taxon>Rhodococcoides</taxon>
    </lineage>
</organism>
<keyword evidence="3" id="KW-1185">Reference proteome</keyword>
<dbReference type="InterPro" id="IPR001509">
    <property type="entry name" value="Epimerase_deHydtase"/>
</dbReference>
<dbReference type="Pfam" id="PF01370">
    <property type="entry name" value="Epimerase"/>
    <property type="match status" value="1"/>
</dbReference>
<feature type="domain" description="NAD-dependent epimerase/dehydratase" evidence="1">
    <location>
        <begin position="34"/>
        <end position="94"/>
    </location>
</feature>
<proteinExistence type="predicted"/>
<comment type="caution">
    <text evidence="2">The sequence shown here is derived from an EMBL/GenBank/DDBJ whole genome shotgun (WGS) entry which is preliminary data.</text>
</comment>
<reference evidence="2 3" key="1">
    <citation type="submission" date="2020-06" db="EMBL/GenBank/DDBJ databases">
        <title>Taxonomy, biology and ecology of Rhodococcus bacteria occurring in California pistachio and other woody hosts as revealed by genome sequence analyses.</title>
        <authorList>
            <person name="Gai Y."/>
            <person name="Riely B."/>
        </authorList>
    </citation>
    <scope>NUCLEOTIDE SEQUENCE [LARGE SCALE GENOMIC DNA]</scope>
    <source>
        <strain evidence="2 3">BP-281</strain>
    </source>
</reference>
<protein>
    <submittedName>
        <fullName evidence="2">NAD-dependent epimerase/dehydratase family protein</fullName>
    </submittedName>
</protein>
<sequence>MSPRASLLTERSVSNGPVEASCLSFRPRGCSSPGVAGFVGANFVHLTLRTRPDVDITVLDALTYAGTRASLDPVADRITFVHGDICDSDFRAGLTATIDWYRTNGHWWRPQKDTTEAVYVGTERVITVR</sequence>
<dbReference type="EMBL" id="JABUBU010000033">
    <property type="protein sequence ID" value="MBY6368660.1"/>
    <property type="molecule type" value="Genomic_DNA"/>
</dbReference>
<evidence type="ECO:0000313" key="2">
    <source>
        <dbReference type="EMBL" id="MBY6368660.1"/>
    </source>
</evidence>
<name>A0ABS7P8L4_9NOCA</name>
<dbReference type="InterPro" id="IPR036291">
    <property type="entry name" value="NAD(P)-bd_dom_sf"/>
</dbReference>
<evidence type="ECO:0000313" key="3">
    <source>
        <dbReference type="Proteomes" id="UP000825228"/>
    </source>
</evidence>
<dbReference type="Gene3D" id="3.40.50.720">
    <property type="entry name" value="NAD(P)-binding Rossmann-like Domain"/>
    <property type="match status" value="1"/>
</dbReference>
<accession>A0ABS7P8L4</accession>
<gene>
    <name evidence="2" type="ORF">HQ603_18080</name>
</gene>
<dbReference type="SUPFAM" id="SSF51735">
    <property type="entry name" value="NAD(P)-binding Rossmann-fold domains"/>
    <property type="match status" value="1"/>
</dbReference>
<dbReference type="Proteomes" id="UP000825228">
    <property type="component" value="Unassembled WGS sequence"/>
</dbReference>
<evidence type="ECO:0000259" key="1">
    <source>
        <dbReference type="Pfam" id="PF01370"/>
    </source>
</evidence>